<dbReference type="EMBL" id="JACGCM010001363">
    <property type="protein sequence ID" value="KAF6156243.1"/>
    <property type="molecule type" value="Genomic_DNA"/>
</dbReference>
<keyword evidence="1" id="KW-0812">Transmembrane</keyword>
<evidence type="ECO:0000313" key="3">
    <source>
        <dbReference type="EMBL" id="KAF6156243.1"/>
    </source>
</evidence>
<organism evidence="3 4">
    <name type="scientific">Kingdonia uniflora</name>
    <dbReference type="NCBI Taxonomy" id="39325"/>
    <lineage>
        <taxon>Eukaryota</taxon>
        <taxon>Viridiplantae</taxon>
        <taxon>Streptophyta</taxon>
        <taxon>Embryophyta</taxon>
        <taxon>Tracheophyta</taxon>
        <taxon>Spermatophyta</taxon>
        <taxon>Magnoliopsida</taxon>
        <taxon>Ranunculales</taxon>
        <taxon>Circaeasteraceae</taxon>
        <taxon>Kingdonia</taxon>
    </lineage>
</organism>
<protein>
    <recommendedName>
        <fullName evidence="2">LRAT domain-containing protein</fullName>
    </recommendedName>
</protein>
<keyword evidence="1" id="KW-0472">Membrane</keyword>
<dbReference type="Gene3D" id="3.90.1720.10">
    <property type="entry name" value="endopeptidase domain like (from Nostoc punctiforme)"/>
    <property type="match status" value="1"/>
</dbReference>
<dbReference type="AlphaFoldDB" id="A0A7J7MMX9"/>
<dbReference type="InterPro" id="IPR007053">
    <property type="entry name" value="LRAT_dom"/>
</dbReference>
<evidence type="ECO:0000313" key="4">
    <source>
        <dbReference type="Proteomes" id="UP000541444"/>
    </source>
</evidence>
<gene>
    <name evidence="3" type="ORF">GIB67_030246</name>
</gene>
<dbReference type="PANTHER" id="PTHR46137:SF15">
    <property type="entry name" value="LRAT DOMAIN-CONTAINING PROTEIN"/>
    <property type="match status" value="1"/>
</dbReference>
<keyword evidence="4" id="KW-1185">Reference proteome</keyword>
<dbReference type="Proteomes" id="UP000541444">
    <property type="component" value="Unassembled WGS sequence"/>
</dbReference>
<proteinExistence type="predicted"/>
<dbReference type="OrthoDB" id="421951at2759"/>
<accession>A0A7J7MMX9</accession>
<feature type="transmembrane region" description="Helical" evidence="1">
    <location>
        <begin position="163"/>
        <end position="187"/>
    </location>
</feature>
<sequence>MVIHYTSATIPIFCSSSSGSKCPTCGDQSSLEGVIFTCITCFLHGDDSNLRVFQYGASKAYFLAQPGGTCTIAPSNPTCDVLHRVYHLYHNNSFGGYNLFKNNCEDFAIYCKTGMLVKNKSTSGQVISRIAVTKVAKFTFPSTIFIHVAAIAMIPAAMSPAAIAIIDVSSVIVFVNGAMGPLAYCHYRYINDIGVRKDVEKVSLEELDTWSKWGGET</sequence>
<reference evidence="3 4" key="1">
    <citation type="journal article" date="2020" name="IScience">
        <title>Genome Sequencing of the Endangered Kingdonia uniflora (Circaeasteraceae, Ranunculales) Reveals Potential Mechanisms of Evolutionary Specialization.</title>
        <authorList>
            <person name="Sun Y."/>
            <person name="Deng T."/>
            <person name="Zhang A."/>
            <person name="Moore M.J."/>
            <person name="Landis J.B."/>
            <person name="Lin N."/>
            <person name="Zhang H."/>
            <person name="Zhang X."/>
            <person name="Huang J."/>
            <person name="Zhang X."/>
            <person name="Sun H."/>
            <person name="Wang H."/>
        </authorList>
    </citation>
    <scope>NUCLEOTIDE SEQUENCE [LARGE SCALE GENOMIC DNA]</scope>
    <source>
        <strain evidence="3">TB1705</strain>
        <tissue evidence="3">Leaf</tissue>
    </source>
</reference>
<comment type="caution">
    <text evidence="3">The sequence shown here is derived from an EMBL/GenBank/DDBJ whole genome shotgun (WGS) entry which is preliminary data.</text>
</comment>
<dbReference type="PROSITE" id="PS51934">
    <property type="entry name" value="LRAT"/>
    <property type="match status" value="1"/>
</dbReference>
<evidence type="ECO:0000256" key="1">
    <source>
        <dbReference type="SAM" id="Phobius"/>
    </source>
</evidence>
<feature type="domain" description="LRAT" evidence="2">
    <location>
        <begin position="1"/>
        <end position="120"/>
    </location>
</feature>
<feature type="transmembrane region" description="Helical" evidence="1">
    <location>
        <begin position="138"/>
        <end position="157"/>
    </location>
</feature>
<dbReference type="PANTHER" id="PTHR46137">
    <property type="entry name" value="OS05G0310600 PROTEIN"/>
    <property type="match status" value="1"/>
</dbReference>
<dbReference type="Pfam" id="PF04970">
    <property type="entry name" value="LRAT"/>
    <property type="match status" value="1"/>
</dbReference>
<name>A0A7J7MMX9_9MAGN</name>
<evidence type="ECO:0000259" key="2">
    <source>
        <dbReference type="PROSITE" id="PS51934"/>
    </source>
</evidence>
<keyword evidence="1" id="KW-1133">Transmembrane helix</keyword>